<comment type="caution">
    <text evidence="1">The sequence shown here is derived from an EMBL/GenBank/DDBJ whole genome shotgun (WGS) entry which is preliminary data.</text>
</comment>
<dbReference type="Proteomes" id="UP001596407">
    <property type="component" value="Unassembled WGS sequence"/>
</dbReference>
<dbReference type="EMBL" id="JBHSZH010000005">
    <property type="protein sequence ID" value="MFC7080566.1"/>
    <property type="molecule type" value="Genomic_DNA"/>
</dbReference>
<sequence length="56" mass="5769">MGRVLVVDGETVLLSVRDGGDDPELDDETALWSSRTGIAAVLVQLIDGGLGDSVSV</sequence>
<evidence type="ECO:0000313" key="1">
    <source>
        <dbReference type="EMBL" id="MFC7080566.1"/>
    </source>
</evidence>
<dbReference type="AlphaFoldDB" id="A0ABD5WJ90"/>
<keyword evidence="2" id="KW-1185">Reference proteome</keyword>
<reference evidence="1 2" key="1">
    <citation type="journal article" date="2019" name="Int. J. Syst. Evol. Microbiol.">
        <title>The Global Catalogue of Microorganisms (GCM) 10K type strain sequencing project: providing services to taxonomists for standard genome sequencing and annotation.</title>
        <authorList>
            <consortium name="The Broad Institute Genomics Platform"/>
            <consortium name="The Broad Institute Genome Sequencing Center for Infectious Disease"/>
            <person name="Wu L."/>
            <person name="Ma J."/>
        </authorList>
    </citation>
    <scope>NUCLEOTIDE SEQUENCE [LARGE SCALE GENOMIC DNA]</scope>
    <source>
        <strain evidence="1 2">DT72</strain>
    </source>
</reference>
<protein>
    <submittedName>
        <fullName evidence="1">Uncharacterized protein</fullName>
    </submittedName>
</protein>
<name>A0ABD5WJ90_9EURY</name>
<gene>
    <name evidence="1" type="ORF">ACFQJ6_10975</name>
</gene>
<dbReference type="RefSeq" id="WP_382209791.1">
    <property type="nucleotide sequence ID" value="NZ_JBHSZH010000005.1"/>
</dbReference>
<organism evidence="1 2">
    <name type="scientific">Halorussus caseinilyticus</name>
    <dbReference type="NCBI Taxonomy" id="3034025"/>
    <lineage>
        <taxon>Archaea</taxon>
        <taxon>Methanobacteriati</taxon>
        <taxon>Methanobacteriota</taxon>
        <taxon>Stenosarchaea group</taxon>
        <taxon>Halobacteria</taxon>
        <taxon>Halobacteriales</taxon>
        <taxon>Haladaptataceae</taxon>
        <taxon>Halorussus</taxon>
    </lineage>
</organism>
<evidence type="ECO:0000313" key="2">
    <source>
        <dbReference type="Proteomes" id="UP001596407"/>
    </source>
</evidence>
<proteinExistence type="predicted"/>
<accession>A0ABD5WJ90</accession>